<reference evidence="1 2" key="2">
    <citation type="submission" date="2018-11" db="EMBL/GenBank/DDBJ databases">
        <authorList>
            <consortium name="Pathogen Informatics"/>
        </authorList>
    </citation>
    <scope>NUCLEOTIDE SEQUENCE [LARGE SCALE GENOMIC DNA]</scope>
</reference>
<accession>A0A183JAH3</accession>
<organism evidence="3">
    <name type="scientific">Soboliphyme baturini</name>
    <dbReference type="NCBI Taxonomy" id="241478"/>
    <lineage>
        <taxon>Eukaryota</taxon>
        <taxon>Metazoa</taxon>
        <taxon>Ecdysozoa</taxon>
        <taxon>Nematoda</taxon>
        <taxon>Enoplea</taxon>
        <taxon>Dorylaimia</taxon>
        <taxon>Dioctophymatida</taxon>
        <taxon>Dioctophymatoidea</taxon>
        <taxon>Soboliphymatidae</taxon>
        <taxon>Soboliphyme</taxon>
    </lineage>
</organism>
<dbReference type="EMBL" id="UZAM01019171">
    <property type="protein sequence ID" value="VDP52405.1"/>
    <property type="molecule type" value="Genomic_DNA"/>
</dbReference>
<evidence type="ECO:0000313" key="1">
    <source>
        <dbReference type="EMBL" id="VDP52405.1"/>
    </source>
</evidence>
<evidence type="ECO:0000313" key="3">
    <source>
        <dbReference type="WBParaSite" id="SBAD_0001328401-mRNA-1"/>
    </source>
</evidence>
<proteinExistence type="predicted"/>
<gene>
    <name evidence="1" type="ORF">SBAD_LOCUS12871</name>
</gene>
<dbReference type="WBParaSite" id="SBAD_0001328401-mRNA-1">
    <property type="protein sequence ID" value="SBAD_0001328401-mRNA-1"/>
    <property type="gene ID" value="SBAD_0001328401"/>
</dbReference>
<keyword evidence="2" id="KW-1185">Reference proteome</keyword>
<protein>
    <submittedName>
        <fullName evidence="3">Transposase</fullName>
    </submittedName>
</protein>
<evidence type="ECO:0000313" key="2">
    <source>
        <dbReference type="Proteomes" id="UP000270296"/>
    </source>
</evidence>
<dbReference type="Proteomes" id="UP000270296">
    <property type="component" value="Unassembled WGS sequence"/>
</dbReference>
<sequence length="69" mass="7995">MNPKESNWRHLCERLEIGAVCGKTARGKRVLVDRMNYLIRVSLYRGIVICKRSETLRDGTSDRKCLTID</sequence>
<dbReference type="AlphaFoldDB" id="A0A183JAH3"/>
<name>A0A183JAH3_9BILA</name>
<reference evidence="3" key="1">
    <citation type="submission" date="2016-06" db="UniProtKB">
        <authorList>
            <consortium name="WormBaseParasite"/>
        </authorList>
    </citation>
    <scope>IDENTIFICATION</scope>
</reference>